<dbReference type="Pfam" id="PF04471">
    <property type="entry name" value="Mrr_cat"/>
    <property type="match status" value="1"/>
</dbReference>
<dbReference type="AlphaFoldDB" id="A0A5N5E9Y9"/>
<keyword evidence="1" id="KW-1133">Transmembrane helix</keyword>
<protein>
    <recommendedName>
        <fullName evidence="2">Restriction endonuclease type IV Mrr domain-containing protein</fullName>
    </recommendedName>
</protein>
<dbReference type="GO" id="GO:0009307">
    <property type="term" value="P:DNA restriction-modification system"/>
    <property type="evidence" value="ECO:0007669"/>
    <property type="project" value="InterPro"/>
</dbReference>
<dbReference type="GO" id="GO:0004519">
    <property type="term" value="F:endonuclease activity"/>
    <property type="evidence" value="ECO:0007669"/>
    <property type="project" value="InterPro"/>
</dbReference>
<feature type="domain" description="Restriction endonuclease type IV Mrr" evidence="2">
    <location>
        <begin position="6"/>
        <end position="98"/>
    </location>
</feature>
<sequence>MQYITTPHQAELNAADKMKSWGFTDAVATTGGADGGIDVRSSRALAQVKWKGGAAGRPEMQQLYGARGTDTKKALFFFAASSYSKAAVAYADEVGIGLFIYDPVGEMTAVNAHAETVLKRPRVAVTALGMDLWLIAALIFVTIVLLIFIFTI</sequence>
<feature type="transmembrane region" description="Helical" evidence="1">
    <location>
        <begin position="128"/>
        <end position="150"/>
    </location>
</feature>
<reference evidence="3 4" key="1">
    <citation type="journal article" date="2017" name="Poromechanics V (2013)">
        <title>Genomic Characterization of the Arsenic-Tolerant Actinobacterium, &lt;i&gt;Rhodococcus erythropolis&lt;/i&gt; S43.</title>
        <authorList>
            <person name="Retamal-Morales G."/>
            <person name="Mehnert M."/>
            <person name="Schwabe R."/>
            <person name="Tischler D."/>
            <person name="Schloemann M."/>
            <person name="Levican G.J."/>
        </authorList>
    </citation>
    <scope>NUCLEOTIDE SEQUENCE [LARGE SCALE GENOMIC DNA]</scope>
    <source>
        <strain evidence="3 4">S43</strain>
    </source>
</reference>
<dbReference type="Proteomes" id="UP000325576">
    <property type="component" value="Unassembled WGS sequence"/>
</dbReference>
<proteinExistence type="predicted"/>
<keyword evidence="1" id="KW-0812">Transmembrane</keyword>
<dbReference type="SUPFAM" id="SSF52980">
    <property type="entry name" value="Restriction endonuclease-like"/>
    <property type="match status" value="1"/>
</dbReference>
<name>A0A5N5E9Y9_RHOER</name>
<evidence type="ECO:0000259" key="2">
    <source>
        <dbReference type="Pfam" id="PF04471"/>
    </source>
</evidence>
<comment type="caution">
    <text evidence="3">The sequence shown here is derived from an EMBL/GenBank/DDBJ whole genome shotgun (WGS) entry which is preliminary data.</text>
</comment>
<dbReference type="EMBL" id="MRBO01000021">
    <property type="protein sequence ID" value="KAB2587298.1"/>
    <property type="molecule type" value="Genomic_DNA"/>
</dbReference>
<evidence type="ECO:0000256" key="1">
    <source>
        <dbReference type="SAM" id="Phobius"/>
    </source>
</evidence>
<keyword evidence="1" id="KW-0472">Membrane</keyword>
<evidence type="ECO:0000313" key="3">
    <source>
        <dbReference type="EMBL" id="KAB2587298.1"/>
    </source>
</evidence>
<dbReference type="GO" id="GO:0003677">
    <property type="term" value="F:DNA binding"/>
    <property type="evidence" value="ECO:0007669"/>
    <property type="project" value="InterPro"/>
</dbReference>
<organism evidence="3 4">
    <name type="scientific">Rhodococcus erythropolis</name>
    <name type="common">Arthrobacter picolinophilus</name>
    <dbReference type="NCBI Taxonomy" id="1833"/>
    <lineage>
        <taxon>Bacteria</taxon>
        <taxon>Bacillati</taxon>
        <taxon>Actinomycetota</taxon>
        <taxon>Actinomycetes</taxon>
        <taxon>Mycobacteriales</taxon>
        <taxon>Nocardiaceae</taxon>
        <taxon>Rhodococcus</taxon>
        <taxon>Rhodococcus erythropolis group</taxon>
    </lineage>
</organism>
<dbReference type="Gene3D" id="3.40.1350.10">
    <property type="match status" value="1"/>
</dbReference>
<dbReference type="InterPro" id="IPR011335">
    <property type="entry name" value="Restrct_endonuc-II-like"/>
</dbReference>
<dbReference type="InterPro" id="IPR011856">
    <property type="entry name" value="tRNA_endonuc-like_dom_sf"/>
</dbReference>
<gene>
    <name evidence="3" type="ORF">BS297_01055</name>
</gene>
<accession>A0A5N5E9Y9</accession>
<dbReference type="InterPro" id="IPR007560">
    <property type="entry name" value="Restrct_endonuc_IV_Mrr"/>
</dbReference>
<evidence type="ECO:0000313" key="4">
    <source>
        <dbReference type="Proteomes" id="UP000325576"/>
    </source>
</evidence>